<feature type="region of interest" description="Disordered" evidence="1">
    <location>
        <begin position="1"/>
        <end position="42"/>
    </location>
</feature>
<reference evidence="2 3" key="1">
    <citation type="journal article" date="2023" name="Sci. Data">
        <title>Genome assembly of the Korean intertidal mud-creeper Batillaria attramentaria.</title>
        <authorList>
            <person name="Patra A.K."/>
            <person name="Ho P.T."/>
            <person name="Jun S."/>
            <person name="Lee S.J."/>
            <person name="Kim Y."/>
            <person name="Won Y.J."/>
        </authorList>
    </citation>
    <scope>NUCLEOTIDE SEQUENCE [LARGE SCALE GENOMIC DNA]</scope>
    <source>
        <strain evidence="2">Wonlab-2016</strain>
    </source>
</reference>
<comment type="caution">
    <text evidence="2">The sequence shown here is derived from an EMBL/GenBank/DDBJ whole genome shotgun (WGS) entry which is preliminary data.</text>
</comment>
<feature type="non-terminal residue" evidence="2">
    <location>
        <position position="82"/>
    </location>
</feature>
<accession>A0ABD0L0Y8</accession>
<sequence>MNATVSNELPPRKQQQISQKNNSKNQQEKTTNQPANNTDLNCKENAYVRKKLGLNESLAGEIHTETGMCSVSCTQPRLRRWR</sequence>
<name>A0ABD0L0Y8_9CAEN</name>
<dbReference type="Proteomes" id="UP001519460">
    <property type="component" value="Unassembled WGS sequence"/>
</dbReference>
<keyword evidence="3" id="KW-1185">Reference proteome</keyword>
<evidence type="ECO:0000313" key="2">
    <source>
        <dbReference type="EMBL" id="KAK7493169.1"/>
    </source>
</evidence>
<dbReference type="EMBL" id="JACVVK020000095">
    <property type="protein sequence ID" value="KAK7493169.1"/>
    <property type="molecule type" value="Genomic_DNA"/>
</dbReference>
<dbReference type="AlphaFoldDB" id="A0ABD0L0Y8"/>
<evidence type="ECO:0000313" key="3">
    <source>
        <dbReference type="Proteomes" id="UP001519460"/>
    </source>
</evidence>
<proteinExistence type="predicted"/>
<protein>
    <submittedName>
        <fullName evidence="2">Uncharacterized protein</fullName>
    </submittedName>
</protein>
<feature type="compositionally biased region" description="Low complexity" evidence="1">
    <location>
        <begin position="13"/>
        <end position="33"/>
    </location>
</feature>
<evidence type="ECO:0000256" key="1">
    <source>
        <dbReference type="SAM" id="MobiDB-lite"/>
    </source>
</evidence>
<organism evidence="2 3">
    <name type="scientific">Batillaria attramentaria</name>
    <dbReference type="NCBI Taxonomy" id="370345"/>
    <lineage>
        <taxon>Eukaryota</taxon>
        <taxon>Metazoa</taxon>
        <taxon>Spiralia</taxon>
        <taxon>Lophotrochozoa</taxon>
        <taxon>Mollusca</taxon>
        <taxon>Gastropoda</taxon>
        <taxon>Caenogastropoda</taxon>
        <taxon>Sorbeoconcha</taxon>
        <taxon>Cerithioidea</taxon>
        <taxon>Batillariidae</taxon>
        <taxon>Batillaria</taxon>
    </lineage>
</organism>
<gene>
    <name evidence="2" type="ORF">BaRGS_00015506</name>
</gene>